<gene>
    <name evidence="2" type="ORF">BDV96DRAFT_597058</name>
</gene>
<accession>A0A6A5ZHC7</accession>
<protein>
    <submittedName>
        <fullName evidence="2">Uncharacterized protein</fullName>
    </submittedName>
</protein>
<evidence type="ECO:0000313" key="3">
    <source>
        <dbReference type="Proteomes" id="UP000799770"/>
    </source>
</evidence>
<organism evidence="2 3">
    <name type="scientific">Lophiotrema nucula</name>
    <dbReference type="NCBI Taxonomy" id="690887"/>
    <lineage>
        <taxon>Eukaryota</taxon>
        <taxon>Fungi</taxon>
        <taxon>Dikarya</taxon>
        <taxon>Ascomycota</taxon>
        <taxon>Pezizomycotina</taxon>
        <taxon>Dothideomycetes</taxon>
        <taxon>Pleosporomycetidae</taxon>
        <taxon>Pleosporales</taxon>
        <taxon>Lophiotremataceae</taxon>
        <taxon>Lophiotrema</taxon>
    </lineage>
</organism>
<dbReference type="AlphaFoldDB" id="A0A6A5ZHC7"/>
<proteinExistence type="predicted"/>
<sequence>MYGLGLWVKSVVRGSERAVVVVLLGDGVFVGKARGRRPPAKDNRLSSVREPFVMSWYPHPSASQHSPDNEISSSEYFGDDEFQSDWYFIEGEPYPQSARELDNDDWYNHYRRRTSHSTKRHIHPRPAYETDGETQRQLRYVSEAEEFYSDVPCGPGYAVQARRCTKEDLDDERRLMEAKRVKRAVEQECRRIPGVERSFMAKHEELRREARVERERQRDFIRKETAKMLAFECRQESVVRERGKRHEGLERLTKRRRSSG</sequence>
<keyword evidence="3" id="KW-1185">Reference proteome</keyword>
<dbReference type="Proteomes" id="UP000799770">
    <property type="component" value="Unassembled WGS sequence"/>
</dbReference>
<feature type="compositionally biased region" description="Basic and acidic residues" evidence="1">
    <location>
        <begin position="240"/>
        <end position="252"/>
    </location>
</feature>
<dbReference type="EMBL" id="ML977317">
    <property type="protein sequence ID" value="KAF2118187.1"/>
    <property type="molecule type" value="Genomic_DNA"/>
</dbReference>
<evidence type="ECO:0000256" key="1">
    <source>
        <dbReference type="SAM" id="MobiDB-lite"/>
    </source>
</evidence>
<feature type="region of interest" description="Disordered" evidence="1">
    <location>
        <begin position="240"/>
        <end position="260"/>
    </location>
</feature>
<evidence type="ECO:0000313" key="2">
    <source>
        <dbReference type="EMBL" id="KAF2118187.1"/>
    </source>
</evidence>
<name>A0A6A5ZHC7_9PLEO</name>
<reference evidence="2" key="1">
    <citation type="journal article" date="2020" name="Stud. Mycol.">
        <title>101 Dothideomycetes genomes: a test case for predicting lifestyles and emergence of pathogens.</title>
        <authorList>
            <person name="Haridas S."/>
            <person name="Albert R."/>
            <person name="Binder M."/>
            <person name="Bloem J."/>
            <person name="Labutti K."/>
            <person name="Salamov A."/>
            <person name="Andreopoulos B."/>
            <person name="Baker S."/>
            <person name="Barry K."/>
            <person name="Bills G."/>
            <person name="Bluhm B."/>
            <person name="Cannon C."/>
            <person name="Castanera R."/>
            <person name="Culley D."/>
            <person name="Daum C."/>
            <person name="Ezra D."/>
            <person name="Gonzalez J."/>
            <person name="Henrissat B."/>
            <person name="Kuo A."/>
            <person name="Liang C."/>
            <person name="Lipzen A."/>
            <person name="Lutzoni F."/>
            <person name="Magnuson J."/>
            <person name="Mondo S."/>
            <person name="Nolan M."/>
            <person name="Ohm R."/>
            <person name="Pangilinan J."/>
            <person name="Park H.-J."/>
            <person name="Ramirez L."/>
            <person name="Alfaro M."/>
            <person name="Sun H."/>
            <person name="Tritt A."/>
            <person name="Yoshinaga Y."/>
            <person name="Zwiers L.-H."/>
            <person name="Turgeon B."/>
            <person name="Goodwin S."/>
            <person name="Spatafora J."/>
            <person name="Crous P."/>
            <person name="Grigoriev I."/>
        </authorList>
    </citation>
    <scope>NUCLEOTIDE SEQUENCE</scope>
    <source>
        <strain evidence="2">CBS 627.86</strain>
    </source>
</reference>